<feature type="transmembrane region" description="Helical" evidence="7">
    <location>
        <begin position="42"/>
        <end position="63"/>
    </location>
</feature>
<keyword evidence="3 7" id="KW-0812">Transmembrane</keyword>
<comment type="subcellular location">
    <subcellularLocation>
        <location evidence="1">Cell membrane</location>
        <topology evidence="1">Multi-pass membrane protein</topology>
    </subcellularLocation>
</comment>
<evidence type="ECO:0000256" key="3">
    <source>
        <dbReference type="ARBA" id="ARBA00022692"/>
    </source>
</evidence>
<evidence type="ECO:0000256" key="7">
    <source>
        <dbReference type="SAM" id="Phobius"/>
    </source>
</evidence>
<keyword evidence="4 7" id="KW-1133">Transmembrane helix</keyword>
<dbReference type="GO" id="GO:0022857">
    <property type="term" value="F:transmembrane transporter activity"/>
    <property type="evidence" value="ECO:0007669"/>
    <property type="project" value="InterPro"/>
</dbReference>
<gene>
    <name evidence="9" type="ORF">FHU37_003859</name>
</gene>
<evidence type="ECO:0000259" key="8">
    <source>
        <dbReference type="PROSITE" id="PS50850"/>
    </source>
</evidence>
<evidence type="ECO:0000256" key="4">
    <source>
        <dbReference type="ARBA" id="ARBA00022989"/>
    </source>
</evidence>
<dbReference type="AlphaFoldDB" id="A0A852ZX30"/>
<dbReference type="SUPFAM" id="SSF103473">
    <property type="entry name" value="MFS general substrate transporter"/>
    <property type="match status" value="1"/>
</dbReference>
<feature type="transmembrane region" description="Helical" evidence="7">
    <location>
        <begin position="229"/>
        <end position="250"/>
    </location>
</feature>
<dbReference type="PANTHER" id="PTHR43124">
    <property type="entry name" value="PURINE EFFLUX PUMP PBUE"/>
    <property type="match status" value="1"/>
</dbReference>
<dbReference type="PANTHER" id="PTHR43124:SF3">
    <property type="entry name" value="CHLORAMPHENICOL EFFLUX PUMP RV0191"/>
    <property type="match status" value="1"/>
</dbReference>
<protein>
    <submittedName>
        <fullName evidence="9">DHA1 family inner membrane transport protein</fullName>
    </submittedName>
</protein>
<feature type="transmembrane region" description="Helical" evidence="7">
    <location>
        <begin position="95"/>
        <end position="116"/>
    </location>
</feature>
<feature type="transmembrane region" description="Helical" evidence="7">
    <location>
        <begin position="128"/>
        <end position="148"/>
    </location>
</feature>
<feature type="transmembrane region" description="Helical" evidence="7">
    <location>
        <begin position="289"/>
        <end position="309"/>
    </location>
</feature>
<evidence type="ECO:0000256" key="1">
    <source>
        <dbReference type="ARBA" id="ARBA00004651"/>
    </source>
</evidence>
<evidence type="ECO:0000256" key="5">
    <source>
        <dbReference type="ARBA" id="ARBA00023136"/>
    </source>
</evidence>
<dbReference type="PROSITE" id="PS50850">
    <property type="entry name" value="MFS"/>
    <property type="match status" value="1"/>
</dbReference>
<feature type="transmembrane region" description="Helical" evidence="7">
    <location>
        <begin position="358"/>
        <end position="377"/>
    </location>
</feature>
<dbReference type="InterPro" id="IPR036259">
    <property type="entry name" value="MFS_trans_sf"/>
</dbReference>
<dbReference type="Gene3D" id="1.20.1250.20">
    <property type="entry name" value="MFS general substrate transporter like domains"/>
    <property type="match status" value="2"/>
</dbReference>
<dbReference type="Proteomes" id="UP000567795">
    <property type="component" value="Unassembled WGS sequence"/>
</dbReference>
<organism evidence="9 10">
    <name type="scientific">Allostreptomyces psammosilenae</name>
    <dbReference type="NCBI Taxonomy" id="1892865"/>
    <lineage>
        <taxon>Bacteria</taxon>
        <taxon>Bacillati</taxon>
        <taxon>Actinomycetota</taxon>
        <taxon>Actinomycetes</taxon>
        <taxon>Kitasatosporales</taxon>
        <taxon>Streptomycetaceae</taxon>
        <taxon>Allostreptomyces</taxon>
    </lineage>
</organism>
<dbReference type="GO" id="GO:0005886">
    <property type="term" value="C:plasma membrane"/>
    <property type="evidence" value="ECO:0007669"/>
    <property type="project" value="UniProtKB-SubCell"/>
</dbReference>
<evidence type="ECO:0000256" key="6">
    <source>
        <dbReference type="SAM" id="MobiDB-lite"/>
    </source>
</evidence>
<dbReference type="RefSeq" id="WP_179815423.1">
    <property type="nucleotide sequence ID" value="NZ_JACBZD010000001.1"/>
</dbReference>
<keyword evidence="5 7" id="KW-0472">Membrane</keyword>
<comment type="caution">
    <text evidence="9">The sequence shown here is derived from an EMBL/GenBank/DDBJ whole genome shotgun (WGS) entry which is preliminary data.</text>
</comment>
<feature type="transmembrane region" description="Helical" evidence="7">
    <location>
        <begin position="154"/>
        <end position="178"/>
    </location>
</feature>
<evidence type="ECO:0000313" key="9">
    <source>
        <dbReference type="EMBL" id="NYI06916.1"/>
    </source>
</evidence>
<feature type="region of interest" description="Disordered" evidence="6">
    <location>
        <begin position="382"/>
        <end position="414"/>
    </location>
</feature>
<dbReference type="InterPro" id="IPR011701">
    <property type="entry name" value="MFS"/>
</dbReference>
<feature type="transmembrane region" description="Helical" evidence="7">
    <location>
        <begin position="330"/>
        <end position="352"/>
    </location>
</feature>
<dbReference type="InterPro" id="IPR050189">
    <property type="entry name" value="MFS_Efflux_Transporters"/>
</dbReference>
<dbReference type="EMBL" id="JACBZD010000001">
    <property type="protein sequence ID" value="NYI06916.1"/>
    <property type="molecule type" value="Genomic_DNA"/>
</dbReference>
<evidence type="ECO:0000313" key="10">
    <source>
        <dbReference type="Proteomes" id="UP000567795"/>
    </source>
</evidence>
<reference evidence="9 10" key="1">
    <citation type="submission" date="2020-07" db="EMBL/GenBank/DDBJ databases">
        <title>Sequencing the genomes of 1000 actinobacteria strains.</title>
        <authorList>
            <person name="Klenk H.-P."/>
        </authorList>
    </citation>
    <scope>NUCLEOTIDE SEQUENCE [LARGE SCALE GENOMIC DNA]</scope>
    <source>
        <strain evidence="9 10">DSM 42178</strain>
    </source>
</reference>
<feature type="transmembrane region" description="Helical" evidence="7">
    <location>
        <begin position="262"/>
        <end position="283"/>
    </location>
</feature>
<sequence length="414" mass="42066">MPLALLALAISAFAIGTTEFVIMGLLPDVASDMEVSIPQAGWLVSGYALGVVIGAPLLTAIAARVPRRTLLIGLMCLFVVGNLLCALAPNFWFLAVARVVAALPHGAFFGAGAVVATELAAPHLRARAVSVMFAGLTIANVVGVPGATLLGQRFGWRVTMGVVVLIGVVAVAAIVALVPHLPRRSDVGLRHELASFRSGGLWLVLATVILGCGGLFACYSYIAPMMTEVAGFAPGSMTLVLALFGIGMTLGNALGGWIADRALRPSIVLSFGLLALTLLAFSLTARAQWSAAATVVLIGAFAFAASPGLQTLVMEKAHRAPALASAANQAAFNLANALGAYLGGLVISAGYGYLSPNLVGGGLAGLGALLAALIWFADSRRGGTGRPGAASRSKVLARSDGAEHPADEPTAARG</sequence>
<dbReference type="CDD" id="cd17324">
    <property type="entry name" value="MFS_NepI_like"/>
    <property type="match status" value="1"/>
</dbReference>
<keyword evidence="2" id="KW-1003">Cell membrane</keyword>
<feature type="transmembrane region" description="Helical" evidence="7">
    <location>
        <begin position="70"/>
        <end position="89"/>
    </location>
</feature>
<feature type="transmembrane region" description="Helical" evidence="7">
    <location>
        <begin position="199"/>
        <end position="223"/>
    </location>
</feature>
<keyword evidence="10" id="KW-1185">Reference proteome</keyword>
<evidence type="ECO:0000256" key="2">
    <source>
        <dbReference type="ARBA" id="ARBA00022475"/>
    </source>
</evidence>
<dbReference type="InterPro" id="IPR020846">
    <property type="entry name" value="MFS_dom"/>
</dbReference>
<feature type="domain" description="Major facilitator superfamily (MFS) profile" evidence="8">
    <location>
        <begin position="4"/>
        <end position="379"/>
    </location>
</feature>
<name>A0A852ZX30_9ACTN</name>
<proteinExistence type="predicted"/>
<dbReference type="Pfam" id="PF07690">
    <property type="entry name" value="MFS_1"/>
    <property type="match status" value="1"/>
</dbReference>
<accession>A0A852ZX30</accession>